<keyword evidence="1" id="KW-0812">Transmembrane</keyword>
<keyword evidence="1" id="KW-1133">Transmembrane helix</keyword>
<evidence type="ECO:0000313" key="3">
    <source>
        <dbReference type="Proteomes" id="UP000261704"/>
    </source>
</evidence>
<name>A0A347UDS4_9RHOB</name>
<dbReference type="OrthoDB" id="9803163at2"/>
<dbReference type="KEGG" id="pamo:BAR1_03090"/>
<feature type="transmembrane region" description="Helical" evidence="1">
    <location>
        <begin position="162"/>
        <end position="180"/>
    </location>
</feature>
<feature type="transmembrane region" description="Helical" evidence="1">
    <location>
        <begin position="200"/>
        <end position="218"/>
    </location>
</feature>
<evidence type="ECO:0000313" key="2">
    <source>
        <dbReference type="EMBL" id="AXX97002.1"/>
    </source>
</evidence>
<dbReference type="Proteomes" id="UP000261704">
    <property type="component" value="Chromosome"/>
</dbReference>
<dbReference type="AlphaFoldDB" id="A0A347UDS4"/>
<feature type="transmembrane region" description="Helical" evidence="1">
    <location>
        <begin position="25"/>
        <end position="43"/>
    </location>
</feature>
<protein>
    <recommendedName>
        <fullName evidence="4">DUF998 domain-containing protein</fullName>
    </recommendedName>
</protein>
<feature type="transmembrane region" description="Helical" evidence="1">
    <location>
        <begin position="63"/>
        <end position="81"/>
    </location>
</feature>
<gene>
    <name evidence="2" type="ORF">BAR1_03090</name>
</gene>
<keyword evidence="1" id="KW-0472">Membrane</keyword>
<keyword evidence="3" id="KW-1185">Reference proteome</keyword>
<dbReference type="RefSeq" id="WP_118941660.1">
    <property type="nucleotide sequence ID" value="NZ_CP032125.1"/>
</dbReference>
<feature type="transmembrane region" description="Helical" evidence="1">
    <location>
        <begin position="130"/>
        <end position="150"/>
    </location>
</feature>
<dbReference type="EMBL" id="CP032125">
    <property type="protein sequence ID" value="AXX97002.1"/>
    <property type="molecule type" value="Genomic_DNA"/>
</dbReference>
<evidence type="ECO:0008006" key="4">
    <source>
        <dbReference type="Google" id="ProtNLM"/>
    </source>
</evidence>
<sequence length="234" mass="26184">MPKTPDTTTKNNHDLVLSYHRVRRALGILGVILPLVLIIGGLLSNARLEPSISDFYHTKLRDIFVGCLFAIGIFLVSYKGYKRKPNERISDDLVATAAGIAAFGVALFPNESDAIVTVSQQALGLKISPLFHYTSATVFFVCLAIFCYVQFPKTARPVRRRIYIWCGHIIAVSTVLILLFSYFKLKGSPEMQSLVTDWNIIFWIEAIGIWAFAFSWLTKGKADLALRSLKHSQS</sequence>
<organism evidence="2 3">
    <name type="scientific">Profundibacter amoris</name>
    <dbReference type="NCBI Taxonomy" id="2171755"/>
    <lineage>
        <taxon>Bacteria</taxon>
        <taxon>Pseudomonadati</taxon>
        <taxon>Pseudomonadota</taxon>
        <taxon>Alphaproteobacteria</taxon>
        <taxon>Rhodobacterales</taxon>
        <taxon>Paracoccaceae</taxon>
        <taxon>Profundibacter</taxon>
    </lineage>
</organism>
<evidence type="ECO:0000256" key="1">
    <source>
        <dbReference type="SAM" id="Phobius"/>
    </source>
</evidence>
<reference evidence="2 3" key="1">
    <citation type="submission" date="2018-09" db="EMBL/GenBank/DDBJ databases">
        <title>Profundibacter amoris BAR1 gen. nov., sp. nov., a new member of the Roseobacter clade isolated at Lokis Castle Vent Field on the Arctic Mid-Oceanic Ridge.</title>
        <authorList>
            <person name="Le Moine Bauer S."/>
            <person name="Sjoeberg A.G."/>
            <person name="L'Haridon S."/>
            <person name="Stokke R."/>
            <person name="Roalkvam I."/>
            <person name="Steen I.H."/>
            <person name="Dahle H."/>
        </authorList>
    </citation>
    <scope>NUCLEOTIDE SEQUENCE [LARGE SCALE GENOMIC DNA]</scope>
    <source>
        <strain evidence="2 3">BAR1</strain>
    </source>
</reference>
<proteinExistence type="predicted"/>
<accession>A0A347UDS4</accession>
<feature type="transmembrane region" description="Helical" evidence="1">
    <location>
        <begin position="93"/>
        <end position="110"/>
    </location>
</feature>